<dbReference type="Gene3D" id="3.60.21.70">
    <property type="entry name" value="PhoD-like phosphatase"/>
    <property type="match status" value="1"/>
</dbReference>
<dbReference type="InterPro" id="IPR018946">
    <property type="entry name" value="PhoD-like_MPP"/>
</dbReference>
<reference evidence="4" key="1">
    <citation type="submission" date="2020-08" db="EMBL/GenBank/DDBJ databases">
        <title>Sequencing the genomes of 1000 actinobacteria strains.</title>
        <authorList>
            <person name="Klenk H.-P."/>
        </authorList>
    </citation>
    <scope>NUCLEOTIDE SEQUENCE</scope>
    <source>
        <strain evidence="4">DSM 20582</strain>
    </source>
</reference>
<evidence type="ECO:0000256" key="1">
    <source>
        <dbReference type="SAM" id="MobiDB-lite"/>
    </source>
</evidence>
<evidence type="ECO:0000313" key="5">
    <source>
        <dbReference type="Proteomes" id="UP000612712"/>
    </source>
</evidence>
<dbReference type="InterPro" id="IPR038607">
    <property type="entry name" value="PhoD-like_sf"/>
</dbReference>
<dbReference type="CDD" id="cd07389">
    <property type="entry name" value="MPP_PhoD"/>
    <property type="match status" value="1"/>
</dbReference>
<feature type="region of interest" description="Disordered" evidence="1">
    <location>
        <begin position="51"/>
        <end position="71"/>
    </location>
</feature>
<evidence type="ECO:0000259" key="2">
    <source>
        <dbReference type="Pfam" id="PF09423"/>
    </source>
</evidence>
<dbReference type="Gene3D" id="2.60.40.380">
    <property type="entry name" value="Purple acid phosphatase-like, N-terminal"/>
    <property type="match status" value="1"/>
</dbReference>
<dbReference type="SUPFAM" id="SSF56300">
    <property type="entry name" value="Metallo-dependent phosphatases"/>
    <property type="match status" value="1"/>
</dbReference>
<evidence type="ECO:0000313" key="4">
    <source>
        <dbReference type="EMBL" id="MBB3116048.1"/>
    </source>
</evidence>
<dbReference type="PROSITE" id="PS51318">
    <property type="entry name" value="TAT"/>
    <property type="match status" value="1"/>
</dbReference>
<feature type="region of interest" description="Disordered" evidence="1">
    <location>
        <begin position="1"/>
        <end position="25"/>
    </location>
</feature>
<feature type="compositionally biased region" description="Low complexity" evidence="1">
    <location>
        <begin position="51"/>
        <end position="61"/>
    </location>
</feature>
<gene>
    <name evidence="4" type="ORF">FHU32_001275</name>
</gene>
<dbReference type="InterPro" id="IPR032093">
    <property type="entry name" value="PhoD_N"/>
</dbReference>
<dbReference type="EC" id="3.1.3.1" evidence="4"/>
<protein>
    <submittedName>
        <fullName evidence="4">Alkaline phosphatase D</fullName>
        <ecNumber evidence="4">3.1.3.1</ecNumber>
    </submittedName>
</protein>
<feature type="domain" description="Phospholipase D N-terminal" evidence="3">
    <location>
        <begin position="73"/>
        <end position="174"/>
    </location>
</feature>
<dbReference type="Pfam" id="PF16655">
    <property type="entry name" value="PhoD_N"/>
    <property type="match status" value="1"/>
</dbReference>
<dbReference type="EMBL" id="JACHWT010000005">
    <property type="protein sequence ID" value="MBB3116048.1"/>
    <property type="molecule type" value="Genomic_DNA"/>
</dbReference>
<dbReference type="PANTHER" id="PTHR43606">
    <property type="entry name" value="PHOSPHATASE, PUTATIVE (AFU_ORTHOLOGUE AFUA_6G08710)-RELATED"/>
    <property type="match status" value="1"/>
</dbReference>
<proteinExistence type="predicted"/>
<accession>A0A8H9Y9Y4</accession>
<feature type="domain" description="PhoD-like phosphatase metallophosphatase" evidence="2">
    <location>
        <begin position="187"/>
        <end position="570"/>
    </location>
</feature>
<dbReference type="GO" id="GO:0004035">
    <property type="term" value="F:alkaline phosphatase activity"/>
    <property type="evidence" value="ECO:0007669"/>
    <property type="project" value="UniProtKB-EC"/>
</dbReference>
<dbReference type="GeneID" id="60809239"/>
<dbReference type="Pfam" id="PF09423">
    <property type="entry name" value="PhoD"/>
    <property type="match status" value="1"/>
</dbReference>
<dbReference type="AlphaFoldDB" id="A0A8H9Y9Y4"/>
<evidence type="ECO:0000259" key="3">
    <source>
        <dbReference type="Pfam" id="PF16655"/>
    </source>
</evidence>
<name>A0A8H9Y9Y4_9CORY</name>
<dbReference type="Proteomes" id="UP000612712">
    <property type="component" value="Unassembled WGS sequence"/>
</dbReference>
<keyword evidence="4" id="KW-0378">Hydrolase</keyword>
<organism evidence="4 5">
    <name type="scientific">Corynebacterium bovis DSM 20582 = CIP 54.80</name>
    <dbReference type="NCBI Taxonomy" id="927655"/>
    <lineage>
        <taxon>Bacteria</taxon>
        <taxon>Bacillati</taxon>
        <taxon>Actinomycetota</taxon>
        <taxon>Actinomycetes</taxon>
        <taxon>Mycobacteriales</taxon>
        <taxon>Corynebacteriaceae</taxon>
        <taxon>Corynebacterium</taxon>
    </lineage>
</organism>
<dbReference type="RefSeq" id="WP_232625751.1">
    <property type="nucleotide sequence ID" value="NZ_CP047187.1"/>
</dbReference>
<sequence length="612" mass="67388">MTDTPSPADHRDPDRPTTSTGGVGRRSFLIGAAVVGGSTLAARAMPTAAANANPGAAAPAPAGDPGPGPAFVHSVASGDPLADGVIIWTRVTPVPEATPGSGVGAPTRVRWEVATDPQMGGVVRSGEVTATTDNDHTVKVDVRGLQPATTYFYRFTVLDGPARDQRSRTGRTRTAPAPGTRPDRVRFGVCSCSNMESGYFRAYRDMVGRDDLEFVLHLGDYTYEYAAGEYPGLYNTVVRPVAPANRTTSLTDYRVRQGSYHQDPDLADLHAAKPFICIWDDHEFADNVWRDGIAGNSGEPGDNFPAIKAAATRAYFEWMPVRTEGRDDNRHLYRTLRYGDLFELVIPDLRSYRDYELLQSGWPGFLQSDPDMLRSAGRDGRSMMGETQFTWFRDVVTASTAQWQVIANEVMFAPMTLPNTLDPQVADWLVNQVGMPRQGIALNTDQWDGYMAERQKVIDTFVETNKRNVVFLTGDIHTSWAADIPRDPAAFRMNQNHDVVATEFVTPSVSAGSAFDTIAKTRELAPLAEGLLGIGQDLLRQVAPWYKWIDLRFHGYMAVEVSADRTHCDWFFTDDVLSPTAPFRHAASFEALRDQPGARPVDAELDRSQTVY</sequence>
<dbReference type="InterPro" id="IPR006311">
    <property type="entry name" value="TAT_signal"/>
</dbReference>
<comment type="caution">
    <text evidence="4">The sequence shown here is derived from an EMBL/GenBank/DDBJ whole genome shotgun (WGS) entry which is preliminary data.</text>
</comment>
<dbReference type="PANTHER" id="PTHR43606:SF2">
    <property type="entry name" value="ALKALINE PHOSPHATASE FAMILY PROTEIN (AFU_ORTHOLOGUE AFUA_5G03860)"/>
    <property type="match status" value="1"/>
</dbReference>
<dbReference type="InterPro" id="IPR052900">
    <property type="entry name" value="Phospholipid_Metab_Enz"/>
</dbReference>
<dbReference type="InterPro" id="IPR029052">
    <property type="entry name" value="Metallo-depent_PP-like"/>
</dbReference>